<dbReference type="Proteomes" id="UP000182743">
    <property type="component" value="Unassembled WGS sequence"/>
</dbReference>
<evidence type="ECO:0000256" key="1">
    <source>
        <dbReference type="SAM" id="MobiDB-lite"/>
    </source>
</evidence>
<accession>A0A1J5JYK6</accession>
<gene>
    <name evidence="2" type="ORF">MOOR_17890</name>
</gene>
<sequence>MNFSGFLAIASNIPLEFTLSEAAHATHPRSYGKGEEPRPPPLPECFRTIMKATQI</sequence>
<protein>
    <submittedName>
        <fullName evidence="2">Uncharacterized protein</fullName>
    </submittedName>
</protein>
<reference evidence="2 3" key="1">
    <citation type="submission" date="2016-08" db="EMBL/GenBank/DDBJ databases">
        <title>Genome-based comparison of Moorella thermoacetic strains.</title>
        <authorList>
            <person name="Poehlein A."/>
            <person name="Bengelsdorf F.R."/>
            <person name="Esser C."/>
            <person name="Duerre P."/>
            <person name="Daniel R."/>
        </authorList>
    </citation>
    <scope>NUCLEOTIDE SEQUENCE [LARGE SCALE GENOMIC DNA]</scope>
    <source>
        <strain evidence="2 3">DSM 11768</strain>
    </source>
</reference>
<feature type="region of interest" description="Disordered" evidence="1">
    <location>
        <begin position="25"/>
        <end position="44"/>
    </location>
</feature>
<evidence type="ECO:0000313" key="2">
    <source>
        <dbReference type="EMBL" id="OIQ08641.1"/>
    </source>
</evidence>
<organism evidence="2 3">
    <name type="scientific">Neomoorella thermoacetica</name>
    <name type="common">Clostridium thermoaceticum</name>
    <dbReference type="NCBI Taxonomy" id="1525"/>
    <lineage>
        <taxon>Bacteria</taxon>
        <taxon>Bacillati</taxon>
        <taxon>Bacillota</taxon>
        <taxon>Clostridia</taxon>
        <taxon>Neomoorellales</taxon>
        <taxon>Neomoorellaceae</taxon>
        <taxon>Neomoorella</taxon>
    </lineage>
</organism>
<proteinExistence type="predicted"/>
<comment type="caution">
    <text evidence="2">The sequence shown here is derived from an EMBL/GenBank/DDBJ whole genome shotgun (WGS) entry which is preliminary data.</text>
</comment>
<dbReference type="EMBL" id="MIHH01000009">
    <property type="protein sequence ID" value="OIQ08641.1"/>
    <property type="molecule type" value="Genomic_DNA"/>
</dbReference>
<name>A0A1J5JYK6_NEOTH</name>
<evidence type="ECO:0000313" key="3">
    <source>
        <dbReference type="Proteomes" id="UP000182743"/>
    </source>
</evidence>
<dbReference type="AlphaFoldDB" id="A0A1J5JYK6"/>